<sequence>MLRILKQLFRRPPVRLGLIDEKRSFRSPVRSAGFVSFFNGSECVSRRYTDAHDHRLKRQRFFKTVVVLAITVMCTWFVIESAQAISSF</sequence>
<reference evidence="2 3" key="2">
    <citation type="submission" date="2023-12" db="EMBL/GenBank/DDBJ databases">
        <title>Description of an unclassified Opitutus bacterium of Verrucomicrobiota.</title>
        <authorList>
            <person name="Zhang D.-F."/>
        </authorList>
    </citation>
    <scope>NUCLEOTIDE SEQUENCE [LARGE SCALE GENOMIC DNA]</scope>
    <source>
        <strain evidence="2 3">WL0086</strain>
    </source>
</reference>
<keyword evidence="1" id="KW-1133">Transmembrane helix</keyword>
<gene>
    <name evidence="2" type="ORF">K1X11_020160</name>
</gene>
<dbReference type="RefSeq" id="WP_221029454.1">
    <property type="nucleotide sequence ID" value="NZ_CP139781.1"/>
</dbReference>
<keyword evidence="3" id="KW-1185">Reference proteome</keyword>
<keyword evidence="1" id="KW-0472">Membrane</keyword>
<dbReference type="Proteomes" id="UP000738431">
    <property type="component" value="Chromosome"/>
</dbReference>
<reference evidence="2 3" key="1">
    <citation type="submission" date="2021-08" db="EMBL/GenBank/DDBJ databases">
        <authorList>
            <person name="Zhang D."/>
            <person name="Zhang A."/>
            <person name="Wang L."/>
        </authorList>
    </citation>
    <scope>NUCLEOTIDE SEQUENCE [LARGE SCALE GENOMIC DNA]</scope>
    <source>
        <strain evidence="2 3">WL0086</strain>
    </source>
</reference>
<accession>A0ABZ1C5X5</accession>
<evidence type="ECO:0000313" key="2">
    <source>
        <dbReference type="EMBL" id="WRQ87133.1"/>
    </source>
</evidence>
<evidence type="ECO:0000256" key="1">
    <source>
        <dbReference type="SAM" id="Phobius"/>
    </source>
</evidence>
<proteinExistence type="predicted"/>
<evidence type="ECO:0000313" key="3">
    <source>
        <dbReference type="Proteomes" id="UP000738431"/>
    </source>
</evidence>
<feature type="transmembrane region" description="Helical" evidence="1">
    <location>
        <begin position="61"/>
        <end position="79"/>
    </location>
</feature>
<organism evidence="2 3">
    <name type="scientific">Actomonas aquatica</name>
    <dbReference type="NCBI Taxonomy" id="2866162"/>
    <lineage>
        <taxon>Bacteria</taxon>
        <taxon>Pseudomonadati</taxon>
        <taxon>Verrucomicrobiota</taxon>
        <taxon>Opitutia</taxon>
        <taxon>Opitutales</taxon>
        <taxon>Opitutaceae</taxon>
        <taxon>Actomonas</taxon>
    </lineage>
</organism>
<name>A0ABZ1C5X5_9BACT</name>
<keyword evidence="1" id="KW-0812">Transmembrane</keyword>
<protein>
    <submittedName>
        <fullName evidence="2">Uncharacterized protein</fullName>
    </submittedName>
</protein>
<dbReference type="EMBL" id="CP139781">
    <property type="protein sequence ID" value="WRQ87133.1"/>
    <property type="molecule type" value="Genomic_DNA"/>
</dbReference>